<keyword evidence="1" id="KW-1133">Transmembrane helix</keyword>
<name>A0A315ZQY4_9FIRM</name>
<feature type="transmembrane region" description="Helical" evidence="1">
    <location>
        <begin position="12"/>
        <end position="41"/>
    </location>
</feature>
<feature type="transmembrane region" description="Helical" evidence="1">
    <location>
        <begin position="121"/>
        <end position="140"/>
    </location>
</feature>
<keyword evidence="1" id="KW-0472">Membrane</keyword>
<evidence type="ECO:0000313" key="3">
    <source>
        <dbReference type="Proteomes" id="UP000254051"/>
    </source>
</evidence>
<proteinExistence type="predicted"/>
<reference evidence="3" key="1">
    <citation type="submission" date="2017-07" db="EMBL/GenBank/DDBJ databases">
        <authorList>
            <person name="Varghese N."/>
            <person name="Submissions S."/>
        </authorList>
    </citation>
    <scope>NUCLEOTIDE SEQUENCE [LARGE SCALE GENOMIC DNA]</scope>
    <source>
        <strain evidence="3">NLAE-zl-C134</strain>
    </source>
</reference>
<dbReference type="AlphaFoldDB" id="A0A315ZQY4"/>
<keyword evidence="3" id="KW-1185">Reference proteome</keyword>
<keyword evidence="1" id="KW-0812">Transmembrane</keyword>
<sequence length="160" mass="16825">MKKTLGIGISAGVIAGIITELSGPIQMISWVFFIGMLSFYASGCGVDGLKRSTATNISGVFWGWVILMLSELLPIPFSLGISVVIIVIVMCLQSHISILNFIPGAFVGCSCYFGTGFDAKGVIYALVVGNVLAWISSVLGEKLGDLLEGRNGNAESEKAS</sequence>
<feature type="transmembrane region" description="Helical" evidence="1">
    <location>
        <begin position="61"/>
        <end position="89"/>
    </location>
</feature>
<protein>
    <recommendedName>
        <fullName evidence="4">Inner membrane protein ycdZ</fullName>
    </recommendedName>
</protein>
<accession>A0A315ZQY4</accession>
<evidence type="ECO:0000256" key="1">
    <source>
        <dbReference type="SAM" id="Phobius"/>
    </source>
</evidence>
<dbReference type="Proteomes" id="UP000254051">
    <property type="component" value="Unassembled WGS sequence"/>
</dbReference>
<dbReference type="Pfam" id="PF06496">
    <property type="entry name" value="DUF1097"/>
    <property type="match status" value="1"/>
</dbReference>
<gene>
    <name evidence="2" type="ORF">SAMN05216529_11762</name>
</gene>
<feature type="transmembrane region" description="Helical" evidence="1">
    <location>
        <begin position="96"/>
        <end position="115"/>
    </location>
</feature>
<dbReference type="InterPro" id="IPR009476">
    <property type="entry name" value="DUF1097"/>
</dbReference>
<organism evidence="2 3">
    <name type="scientific">Faecalicatena contorta</name>
    <dbReference type="NCBI Taxonomy" id="39482"/>
    <lineage>
        <taxon>Bacteria</taxon>
        <taxon>Bacillati</taxon>
        <taxon>Bacillota</taxon>
        <taxon>Clostridia</taxon>
        <taxon>Lachnospirales</taxon>
        <taxon>Lachnospiraceae</taxon>
        <taxon>Faecalicatena</taxon>
    </lineage>
</organism>
<dbReference type="OrthoDB" id="8588554at2"/>
<dbReference type="EMBL" id="UHJJ01000017">
    <property type="protein sequence ID" value="SUQ15885.1"/>
    <property type="molecule type" value="Genomic_DNA"/>
</dbReference>
<dbReference type="RefSeq" id="WP_109714103.1">
    <property type="nucleotide sequence ID" value="NZ_QGDS01000017.1"/>
</dbReference>
<evidence type="ECO:0000313" key="2">
    <source>
        <dbReference type="EMBL" id="SUQ15885.1"/>
    </source>
</evidence>
<evidence type="ECO:0008006" key="4">
    <source>
        <dbReference type="Google" id="ProtNLM"/>
    </source>
</evidence>